<keyword evidence="3" id="KW-0560">Oxidoreductase</keyword>
<dbReference type="InterPro" id="IPR020471">
    <property type="entry name" value="AKR"/>
</dbReference>
<dbReference type="PANTHER" id="PTHR43827">
    <property type="entry name" value="2,5-DIKETO-D-GLUCONIC ACID REDUCTASE"/>
    <property type="match status" value="1"/>
</dbReference>
<dbReference type="Pfam" id="PF00248">
    <property type="entry name" value="Aldo_ket_red"/>
    <property type="match status" value="1"/>
</dbReference>
<comment type="similarity">
    <text evidence="1">Belongs to the aldo/keto reductase family.</text>
</comment>
<dbReference type="AlphaFoldDB" id="A0A9W8LR81"/>
<accession>A0A9W8LR81</accession>
<dbReference type="FunFam" id="3.20.20.100:FF:000002">
    <property type="entry name" value="2,5-diketo-D-gluconic acid reductase A"/>
    <property type="match status" value="1"/>
</dbReference>
<feature type="binding site" evidence="5">
    <location>
        <position position="127"/>
    </location>
    <ligand>
        <name>substrate</name>
    </ligand>
</feature>
<dbReference type="InterPro" id="IPR036812">
    <property type="entry name" value="NAD(P)_OxRdtase_dom_sf"/>
</dbReference>
<dbReference type="PROSITE" id="PS00062">
    <property type="entry name" value="ALDOKETO_REDUCTASE_2"/>
    <property type="match status" value="1"/>
</dbReference>
<evidence type="ECO:0000313" key="8">
    <source>
        <dbReference type="EMBL" id="KAJ2793892.1"/>
    </source>
</evidence>
<feature type="non-terminal residue" evidence="8">
    <location>
        <position position="1"/>
    </location>
</feature>
<evidence type="ECO:0000256" key="1">
    <source>
        <dbReference type="ARBA" id="ARBA00007905"/>
    </source>
</evidence>
<dbReference type="GO" id="GO:0016616">
    <property type="term" value="F:oxidoreductase activity, acting on the CH-OH group of donors, NAD or NADP as acceptor"/>
    <property type="evidence" value="ECO:0007669"/>
    <property type="project" value="UniProtKB-ARBA"/>
</dbReference>
<feature type="site" description="Lowers pKa of active site Tyr" evidence="6">
    <location>
        <position position="94"/>
    </location>
</feature>
<evidence type="ECO:0000256" key="3">
    <source>
        <dbReference type="ARBA" id="ARBA00023002"/>
    </source>
</evidence>
<proteinExistence type="inferred from homology"/>
<protein>
    <recommendedName>
        <fullName evidence="7">NADP-dependent oxidoreductase domain-containing protein</fullName>
    </recommendedName>
</protein>
<name>A0A9W8LR81_9FUNG</name>
<gene>
    <name evidence="8" type="ORF">H4R20_006401</name>
</gene>
<evidence type="ECO:0000313" key="9">
    <source>
        <dbReference type="Proteomes" id="UP001140094"/>
    </source>
</evidence>
<dbReference type="SUPFAM" id="SSF51430">
    <property type="entry name" value="NAD(P)-linked oxidoreductase"/>
    <property type="match status" value="1"/>
</dbReference>
<dbReference type="Gene3D" id="3.20.20.100">
    <property type="entry name" value="NADP-dependent oxidoreductase domain"/>
    <property type="match status" value="1"/>
</dbReference>
<evidence type="ECO:0000256" key="5">
    <source>
        <dbReference type="PIRSR" id="PIRSR000097-2"/>
    </source>
</evidence>
<dbReference type="Proteomes" id="UP001140094">
    <property type="component" value="Unassembled WGS sequence"/>
</dbReference>
<evidence type="ECO:0000259" key="7">
    <source>
        <dbReference type="Pfam" id="PF00248"/>
    </source>
</evidence>
<feature type="active site" description="Proton donor" evidence="4">
    <location>
        <position position="63"/>
    </location>
</feature>
<evidence type="ECO:0000256" key="4">
    <source>
        <dbReference type="PIRSR" id="PIRSR000097-1"/>
    </source>
</evidence>
<evidence type="ECO:0000256" key="2">
    <source>
        <dbReference type="ARBA" id="ARBA00022857"/>
    </source>
</evidence>
<dbReference type="EMBL" id="JANBUO010002728">
    <property type="protein sequence ID" value="KAJ2793892.1"/>
    <property type="molecule type" value="Genomic_DNA"/>
</dbReference>
<dbReference type="OrthoDB" id="416253at2759"/>
<dbReference type="PRINTS" id="PR00069">
    <property type="entry name" value="ALDKETRDTASE"/>
</dbReference>
<keyword evidence="9" id="KW-1185">Reference proteome</keyword>
<reference evidence="8" key="1">
    <citation type="submission" date="2022-07" db="EMBL/GenBank/DDBJ databases">
        <title>Phylogenomic reconstructions and comparative analyses of Kickxellomycotina fungi.</title>
        <authorList>
            <person name="Reynolds N.K."/>
            <person name="Stajich J.E."/>
            <person name="Barry K."/>
            <person name="Grigoriev I.V."/>
            <person name="Crous P."/>
            <person name="Smith M.E."/>
        </authorList>
    </citation>
    <scope>NUCLEOTIDE SEQUENCE</scope>
    <source>
        <strain evidence="8">NRRL 1565</strain>
    </source>
</reference>
<organism evidence="8 9">
    <name type="scientific">Coemansia guatemalensis</name>
    <dbReference type="NCBI Taxonomy" id="2761395"/>
    <lineage>
        <taxon>Eukaryota</taxon>
        <taxon>Fungi</taxon>
        <taxon>Fungi incertae sedis</taxon>
        <taxon>Zoopagomycota</taxon>
        <taxon>Kickxellomycotina</taxon>
        <taxon>Kickxellomycetes</taxon>
        <taxon>Kickxellales</taxon>
        <taxon>Kickxellaceae</taxon>
        <taxon>Coemansia</taxon>
    </lineage>
</organism>
<dbReference type="InterPro" id="IPR018170">
    <property type="entry name" value="Aldo/ket_reductase_CS"/>
</dbReference>
<keyword evidence="2" id="KW-0521">NADP</keyword>
<sequence>EIIVIGLMRTVPLQQSALILSNGLSMPSIGLGTWQQRDCATIRRVVQQALAAGYRLIDTASGYRNEEAIGEALQATFACVNANLSRSDIWLTSKLAPKQQGYEGASAAIQESLQKLRTDYIDLYLIHWPGISKRSQESHDHRSYREGSWKALETFYRRGVVRAIGVSNYTVKHLEEMKEYADISPMVNQCEMHPLCPQTELLQYCHRNDIVFTAYASLGESALLNSCDFVPELRMIAARRPDLTLAQILLIWGLQHNAAVIPKASSTKHLLENLSAINHKLSANEMLALDTIEKKYHRHFCWDPQNVA</sequence>
<dbReference type="InterPro" id="IPR023210">
    <property type="entry name" value="NADP_OxRdtase_dom"/>
</dbReference>
<comment type="caution">
    <text evidence="8">The sequence shown here is derived from an EMBL/GenBank/DDBJ whole genome shotgun (WGS) entry which is preliminary data.</text>
</comment>
<dbReference type="PROSITE" id="PS00798">
    <property type="entry name" value="ALDOKETO_REDUCTASE_1"/>
    <property type="match status" value="1"/>
</dbReference>
<dbReference type="PIRSF" id="PIRSF000097">
    <property type="entry name" value="AKR"/>
    <property type="match status" value="1"/>
</dbReference>
<dbReference type="PANTHER" id="PTHR43827:SF3">
    <property type="entry name" value="NADP-DEPENDENT OXIDOREDUCTASE DOMAIN-CONTAINING PROTEIN"/>
    <property type="match status" value="1"/>
</dbReference>
<evidence type="ECO:0000256" key="6">
    <source>
        <dbReference type="PIRSR" id="PIRSR000097-3"/>
    </source>
</evidence>
<feature type="domain" description="NADP-dependent oxidoreductase" evidence="7">
    <location>
        <begin position="29"/>
        <end position="293"/>
    </location>
</feature>